<keyword evidence="2" id="KW-1185">Reference proteome</keyword>
<comment type="caution">
    <text evidence="1">The sequence shown here is derived from an EMBL/GenBank/DDBJ whole genome shotgun (WGS) entry which is preliminary data.</text>
</comment>
<reference evidence="1" key="1">
    <citation type="submission" date="2022-07" db="EMBL/GenBank/DDBJ databases">
        <title>Phylogenomic reconstructions and comparative analyses of Kickxellomycotina fungi.</title>
        <authorList>
            <person name="Reynolds N.K."/>
            <person name="Stajich J.E."/>
            <person name="Barry K."/>
            <person name="Grigoriev I.V."/>
            <person name="Crous P."/>
            <person name="Smith M.E."/>
        </authorList>
    </citation>
    <scope>NUCLEOTIDE SEQUENCE</scope>
    <source>
        <strain evidence="1">NRRL 5244</strain>
    </source>
</reference>
<proteinExistence type="predicted"/>
<sequence>LKRTSRFVGVRDGHDEIAAKVENVSAQDSGSEAVASVVVVLTPSAAIDATGAPPAPVHTKFSFTQLSESEDTDMTTDDEDDDAEEEAKKKDGGDGGEKGAKKTFAEVIAKRLGKRETSQSSGDTAVALAKTGAQTAGARQRSFTLNAQAKAFVPNKLRQSAGSVSRASTQLHTSFGGNLTYSNVVKQLSEPQMQALGRSVSGNSAARAETGSRKSFSEKAATNGGKELQPAAGGRTTAAVANKRCRFWPSCNNKNCKYVHPAQVCKMYPSCSYGNNCIYIHPSDAHKINIVVSRGNNRRSKRSQLDILRLNNLEAYVADS</sequence>
<dbReference type="EMBL" id="JANBPW010005366">
    <property type="protein sequence ID" value="KAJ1932768.1"/>
    <property type="molecule type" value="Genomic_DNA"/>
</dbReference>
<accession>A0ACC1J096</accession>
<name>A0ACC1J096_9FUNG</name>
<evidence type="ECO:0000313" key="1">
    <source>
        <dbReference type="EMBL" id="KAJ1932768.1"/>
    </source>
</evidence>
<gene>
    <name evidence="1" type="ORF">FBU59_006256</name>
</gene>
<organism evidence="1 2">
    <name type="scientific">Linderina macrospora</name>
    <dbReference type="NCBI Taxonomy" id="4868"/>
    <lineage>
        <taxon>Eukaryota</taxon>
        <taxon>Fungi</taxon>
        <taxon>Fungi incertae sedis</taxon>
        <taxon>Zoopagomycota</taxon>
        <taxon>Kickxellomycotina</taxon>
        <taxon>Kickxellomycetes</taxon>
        <taxon>Kickxellales</taxon>
        <taxon>Kickxellaceae</taxon>
        <taxon>Linderina</taxon>
    </lineage>
</organism>
<protein>
    <submittedName>
        <fullName evidence="1">Uncharacterized protein</fullName>
    </submittedName>
</protein>
<dbReference type="Proteomes" id="UP001150603">
    <property type="component" value="Unassembled WGS sequence"/>
</dbReference>
<feature type="non-terminal residue" evidence="1">
    <location>
        <position position="1"/>
    </location>
</feature>
<evidence type="ECO:0000313" key="2">
    <source>
        <dbReference type="Proteomes" id="UP001150603"/>
    </source>
</evidence>